<reference evidence="1" key="1">
    <citation type="submission" date="2022-07" db="EMBL/GenBank/DDBJ databases">
        <title>Genome Sequence of Physisporinus lineatus.</title>
        <authorList>
            <person name="Buettner E."/>
        </authorList>
    </citation>
    <scope>NUCLEOTIDE SEQUENCE</scope>
    <source>
        <strain evidence="1">VT162</strain>
    </source>
</reference>
<dbReference type="Proteomes" id="UP001212997">
    <property type="component" value="Unassembled WGS sequence"/>
</dbReference>
<organism evidence="1 2">
    <name type="scientific">Meripilus lineatus</name>
    <dbReference type="NCBI Taxonomy" id="2056292"/>
    <lineage>
        <taxon>Eukaryota</taxon>
        <taxon>Fungi</taxon>
        <taxon>Dikarya</taxon>
        <taxon>Basidiomycota</taxon>
        <taxon>Agaricomycotina</taxon>
        <taxon>Agaricomycetes</taxon>
        <taxon>Polyporales</taxon>
        <taxon>Meripilaceae</taxon>
        <taxon>Meripilus</taxon>
    </lineage>
</organism>
<gene>
    <name evidence="1" type="ORF">NLI96_g3431</name>
</gene>
<evidence type="ECO:0000313" key="1">
    <source>
        <dbReference type="EMBL" id="KAJ3487596.1"/>
    </source>
</evidence>
<dbReference type="AlphaFoldDB" id="A0AAD5YFN8"/>
<proteinExistence type="predicted"/>
<accession>A0AAD5YFN8</accession>
<sequence length="632" mass="71565">MAQYIPTTNHNDPTLNNTVLQRSPHHSFTIAFVDDLGSDQTIPPLTTGLLISSTAFADHSPIDEDPPPFAGTTLHPPGDTIVRCTKMPGMGLPIELYLYILTFLAHDAVSLLACALTCTRFRGDAERMIRDLHTWTVDPSGNNDLNELLEGIRYSRYGRIIRILRVGTRRKAGTPSLFPRALSVIPLQLSRQLPSLRELVFQDLTINPQPCPSRWILYGRAFSSVTTVTLEHTRFPLFGDVISFTTSFPAVSKLHLDSLSCVDRRIPSSIMRNTRKLTVVFETLEIRSGGSDDGYWFQGAFIQWLVRRNVQVRGMIDVDTMSPKYIRSPVIADHHHGSTVRLTDIPGMGLPIEPWKRIIDVLSWDAMSLLACALTCRFMCNSAKSMLENLKQCTINATQYDGLNCLIGGIRGHPKNGKAPFVLEITAQNARDLPVALPLIPIRLSQQLTSLHELRFRNITANSQTHMSTWTLYGRAFSSVTQLGLHEVHFPSFEDFVALITSFPTLTLLRLVEISCHNNSDPFSCTTPQKCQKKQLTQVQDLEFWGNTIEFTEIFWRWIVRTDSNSQLRRLYLDEYAAATEGVSRLLSHNRKHIQYFGVENDRQLKDKEAPRLWLSKYAGKRDSPSLIHYLY</sequence>
<dbReference type="EMBL" id="JANAWD010000087">
    <property type="protein sequence ID" value="KAJ3487596.1"/>
    <property type="molecule type" value="Genomic_DNA"/>
</dbReference>
<evidence type="ECO:0000313" key="2">
    <source>
        <dbReference type="Proteomes" id="UP001212997"/>
    </source>
</evidence>
<dbReference type="SUPFAM" id="SSF52047">
    <property type="entry name" value="RNI-like"/>
    <property type="match status" value="1"/>
</dbReference>
<keyword evidence="2" id="KW-1185">Reference proteome</keyword>
<dbReference type="InterPro" id="IPR036047">
    <property type="entry name" value="F-box-like_dom_sf"/>
</dbReference>
<evidence type="ECO:0008006" key="3">
    <source>
        <dbReference type="Google" id="ProtNLM"/>
    </source>
</evidence>
<dbReference type="SUPFAM" id="SSF81383">
    <property type="entry name" value="F-box domain"/>
    <property type="match status" value="1"/>
</dbReference>
<name>A0AAD5YFN8_9APHY</name>
<dbReference type="CDD" id="cd09917">
    <property type="entry name" value="F-box_SF"/>
    <property type="match status" value="1"/>
</dbReference>
<protein>
    <recommendedName>
        <fullName evidence="3">F-box domain-containing protein</fullName>
    </recommendedName>
</protein>
<comment type="caution">
    <text evidence="1">The sequence shown here is derived from an EMBL/GenBank/DDBJ whole genome shotgun (WGS) entry which is preliminary data.</text>
</comment>